<dbReference type="PaxDb" id="121845-A0A1S3DAK7"/>
<accession>A0A1S3DAK7</accession>
<evidence type="ECO:0000313" key="3">
    <source>
        <dbReference type="Proteomes" id="UP000079169"/>
    </source>
</evidence>
<feature type="chain" id="PRO_5018093704" evidence="2">
    <location>
        <begin position="26"/>
        <end position="571"/>
    </location>
</feature>
<evidence type="ECO:0000256" key="2">
    <source>
        <dbReference type="SAM" id="SignalP"/>
    </source>
</evidence>
<dbReference type="Proteomes" id="UP000079169">
    <property type="component" value="Unplaced"/>
</dbReference>
<feature type="compositionally biased region" description="Polar residues" evidence="1">
    <location>
        <begin position="415"/>
        <end position="427"/>
    </location>
</feature>
<feature type="region of interest" description="Disordered" evidence="1">
    <location>
        <begin position="73"/>
        <end position="116"/>
    </location>
</feature>
<dbReference type="RefSeq" id="XP_008477749.2">
    <property type="nucleotide sequence ID" value="XM_008479527.2"/>
</dbReference>
<keyword evidence="3" id="KW-1185">Reference proteome</keyword>
<evidence type="ECO:0000313" key="4">
    <source>
        <dbReference type="RefSeq" id="XP_008477749.2"/>
    </source>
</evidence>
<proteinExistence type="predicted"/>
<organism evidence="3 4">
    <name type="scientific">Diaphorina citri</name>
    <name type="common">Asian citrus psyllid</name>
    <dbReference type="NCBI Taxonomy" id="121845"/>
    <lineage>
        <taxon>Eukaryota</taxon>
        <taxon>Metazoa</taxon>
        <taxon>Ecdysozoa</taxon>
        <taxon>Arthropoda</taxon>
        <taxon>Hexapoda</taxon>
        <taxon>Insecta</taxon>
        <taxon>Pterygota</taxon>
        <taxon>Neoptera</taxon>
        <taxon>Paraneoptera</taxon>
        <taxon>Hemiptera</taxon>
        <taxon>Sternorrhyncha</taxon>
        <taxon>Psylloidea</taxon>
        <taxon>Psyllidae</taxon>
        <taxon>Diaphorininae</taxon>
        <taxon>Diaphorina</taxon>
    </lineage>
</organism>
<dbReference type="GeneID" id="103514629"/>
<dbReference type="AlphaFoldDB" id="A0A1S3DAK7"/>
<name>A0A1S3DAK7_DIACI</name>
<reference evidence="4" key="1">
    <citation type="submission" date="2025-08" db="UniProtKB">
        <authorList>
            <consortium name="RefSeq"/>
        </authorList>
    </citation>
    <scope>IDENTIFICATION</scope>
</reference>
<feature type="compositionally biased region" description="Polar residues" evidence="1">
    <location>
        <begin position="523"/>
        <end position="546"/>
    </location>
</feature>
<feature type="compositionally biased region" description="Polar residues" evidence="1">
    <location>
        <begin position="77"/>
        <end position="99"/>
    </location>
</feature>
<keyword evidence="2" id="KW-0732">Signal</keyword>
<gene>
    <name evidence="4" type="primary">LOC103514629</name>
</gene>
<feature type="signal peptide" evidence="2">
    <location>
        <begin position="1"/>
        <end position="25"/>
    </location>
</feature>
<feature type="compositionally biased region" description="Polar residues" evidence="1">
    <location>
        <begin position="386"/>
        <end position="398"/>
    </location>
</feature>
<protein>
    <submittedName>
        <fullName evidence="4">Uncharacterized protein LOC103514629</fullName>
    </submittedName>
</protein>
<dbReference type="KEGG" id="dci:103514629"/>
<evidence type="ECO:0000256" key="1">
    <source>
        <dbReference type="SAM" id="MobiDB-lite"/>
    </source>
</evidence>
<feature type="region of interest" description="Disordered" evidence="1">
    <location>
        <begin position="523"/>
        <end position="557"/>
    </location>
</feature>
<feature type="region of interest" description="Disordered" evidence="1">
    <location>
        <begin position="384"/>
        <end position="450"/>
    </location>
</feature>
<feature type="compositionally biased region" description="Polar residues" evidence="1">
    <location>
        <begin position="435"/>
        <end position="450"/>
    </location>
</feature>
<sequence length="571" mass="64806">MTNVTPGLLVLTISLLINLLHGVESIQIPGDKVPQVVKDAIPKHIKAMYKAHKATYAKDYAYKLIPIPNKPPPTPLDKSTTVVPSALSRSTRTGRQAWTSHYPKVPPSRSRRRKVRPQPMRMTYSMPTPYASKYKSYSPMYKKRQRYSPPRMVASGRYPAKYRMPVHNNVIEPMDDYQDEEVEMMEEEPIVMESMGPSYVGGTMPIMSGMGGSMGQMALMGPAQNEEMYVSEYDDMSSVRMPSRPVEYVADDDYAMRHSDFYSSGYNSGLRGRGTQMRAVKPSNVMYSSRYRDLRNSETRYEPEIMQRRPMKQIPDFASSPQYSNSPQYSSNQPMYDLETKYRSNFEDSDFLSSNLRVKSELPDYLRATKYEAVEDAKDGSIELFSRQQPTAQPSADSNKWGGSMKFMPRPFASTLESGHSNPSGRNVSPKKNPEVSSTSNHNTGNNYKKFNYDTSSSHIKQPALTIHDLLLQQAKQIQQTSHDVQSSPAQGRDLSDDYTNINEFMVYTGPHPGDVYKTSAQKYRSNESTGMSRRSTGGESTTQYHRYSKPEPDLDDIDTILDSLPWKVEK</sequence>